<proteinExistence type="predicted"/>
<name>A0A1G6T2E7_9SPHI</name>
<dbReference type="AlphaFoldDB" id="A0A1G6T2E7"/>
<evidence type="ECO:0000313" key="1">
    <source>
        <dbReference type="EMBL" id="SDD22657.1"/>
    </source>
</evidence>
<sequence>MIRTVSHSIKKDNGTATNIIIEPVLTQSASNGLDFTGVYTLYKDTDAHEYHLLDIQEIAPEIGDSLPLVDDKKNPDFLGRIVIKGDNSNWEYTGGTLTPDEQSQLISYIQSADR</sequence>
<reference evidence="1 2" key="1">
    <citation type="submission" date="2016-10" db="EMBL/GenBank/DDBJ databases">
        <authorList>
            <person name="de Groot N.N."/>
        </authorList>
    </citation>
    <scope>NUCLEOTIDE SEQUENCE [LARGE SCALE GENOMIC DNA]</scope>
    <source>
        <strain evidence="1 2">47C3B</strain>
    </source>
</reference>
<dbReference type="STRING" id="1391627.SAMN05216464_101131"/>
<protein>
    <submittedName>
        <fullName evidence="1">Uncharacterized protein</fullName>
    </submittedName>
</protein>
<dbReference type="Proteomes" id="UP000199072">
    <property type="component" value="Unassembled WGS sequence"/>
</dbReference>
<dbReference type="RefSeq" id="WP_091142515.1">
    <property type="nucleotide sequence ID" value="NZ_FNAI01000001.1"/>
</dbReference>
<evidence type="ECO:0000313" key="2">
    <source>
        <dbReference type="Proteomes" id="UP000199072"/>
    </source>
</evidence>
<dbReference type="OrthoDB" id="795356at2"/>
<gene>
    <name evidence="1" type="ORF">SAMN05216464_101131</name>
</gene>
<accession>A0A1G6T2E7</accession>
<organism evidence="1 2">
    <name type="scientific">Mucilaginibacter pineti</name>
    <dbReference type="NCBI Taxonomy" id="1391627"/>
    <lineage>
        <taxon>Bacteria</taxon>
        <taxon>Pseudomonadati</taxon>
        <taxon>Bacteroidota</taxon>
        <taxon>Sphingobacteriia</taxon>
        <taxon>Sphingobacteriales</taxon>
        <taxon>Sphingobacteriaceae</taxon>
        <taxon>Mucilaginibacter</taxon>
    </lineage>
</organism>
<dbReference type="EMBL" id="FNAI01000001">
    <property type="protein sequence ID" value="SDD22657.1"/>
    <property type="molecule type" value="Genomic_DNA"/>
</dbReference>
<keyword evidence="2" id="KW-1185">Reference proteome</keyword>